<dbReference type="Proteomes" id="UP000006898">
    <property type="component" value="Chromosome"/>
</dbReference>
<sequence length="234" mass="26614">MEATTFLNAADMAQTRTPMEFVAYVEQKSDELSSTVEAKAFARSGAPLAKKFFDELWPLARFVDREYSGRNDVFIRPHLGNENFDAHVTVGNDRIRQDIVLEVTYAKDGYDLSLRMEVGASERLVFLSGPVTVSGRKGSPNRRVKVMPLCEDVDDRVKKYFPLVEERLRAKSGKQYGNKHILVVAVDDYLALAQDSYWPHFRVFVTELLPKLALDFPRIVFVGIAGRFFLSVNR</sequence>
<name>D5MIP0_METO1</name>
<dbReference type="KEGG" id="mox:DAMO_2349"/>
<dbReference type="HOGENOM" id="CLU_1183270_0_0_0"/>
<dbReference type="STRING" id="671143.DAMO_2349"/>
<gene>
    <name evidence="1" type="ORF">DAMO_2349</name>
</gene>
<dbReference type="EMBL" id="FP565575">
    <property type="protein sequence ID" value="CBE69397.1"/>
    <property type="molecule type" value="Genomic_DNA"/>
</dbReference>
<evidence type="ECO:0000313" key="1">
    <source>
        <dbReference type="EMBL" id="CBE69397.1"/>
    </source>
</evidence>
<reference evidence="1 2" key="1">
    <citation type="journal article" date="2010" name="Nature">
        <title>Nitrite-driven anaerobic methane oxidation by oxygenic bacteria.</title>
        <authorList>
            <person name="Ettwig K.F."/>
            <person name="Butler M.K."/>
            <person name="Le Paslier D."/>
            <person name="Pelletier E."/>
            <person name="Mangenot S."/>
            <person name="Kuypers M.M.M."/>
            <person name="Schreiber F."/>
            <person name="Dutilh B.E."/>
            <person name="Zedelius J."/>
            <person name="de Beer D."/>
            <person name="Gloerich J."/>
            <person name="Wessels H.J.C.T."/>
            <person name="van Allen T."/>
            <person name="Luesken F."/>
            <person name="Wu M."/>
            <person name="van de Pas-Schoonen K.T."/>
            <person name="Op den Camp H.J.M."/>
            <person name="Janssen-Megens E.M."/>
            <person name="Francoijs K-J."/>
            <person name="Stunnenberg H."/>
            <person name="Weissenbach J."/>
            <person name="Jetten M.S.M."/>
            <person name="Strous M."/>
        </authorList>
    </citation>
    <scope>NUCLEOTIDE SEQUENCE [LARGE SCALE GENOMIC DNA]</scope>
</reference>
<dbReference type="AlphaFoldDB" id="D5MIP0"/>
<proteinExistence type="predicted"/>
<accession>D5MIP0</accession>
<protein>
    <submittedName>
        <fullName evidence="1">Uncharacterized protein</fullName>
    </submittedName>
</protein>
<organism evidence="1 2">
    <name type="scientific">Methylomirabilis oxygeniifera</name>
    <dbReference type="NCBI Taxonomy" id="671143"/>
    <lineage>
        <taxon>Bacteria</taxon>
        <taxon>Candidatus Methylomirabilota</taxon>
        <taxon>Candidatus Methylomirabilia</taxon>
        <taxon>Candidatus Methylomirabilales</taxon>
        <taxon>Candidatus Methylomirabilaceae</taxon>
        <taxon>Candidatus Methylomirabilis</taxon>
    </lineage>
</organism>
<evidence type="ECO:0000313" key="2">
    <source>
        <dbReference type="Proteomes" id="UP000006898"/>
    </source>
</evidence>